<feature type="non-terminal residue" evidence="1">
    <location>
        <position position="83"/>
    </location>
</feature>
<evidence type="ECO:0000313" key="2">
    <source>
        <dbReference type="Proteomes" id="UP001642464"/>
    </source>
</evidence>
<evidence type="ECO:0000313" key="1">
    <source>
        <dbReference type="EMBL" id="CAK9035568.1"/>
    </source>
</evidence>
<protein>
    <submittedName>
        <fullName evidence="1">Uncharacterized protein</fullName>
    </submittedName>
</protein>
<dbReference type="EMBL" id="CAXAMM010015117">
    <property type="protein sequence ID" value="CAK9035568.1"/>
    <property type="molecule type" value="Genomic_DNA"/>
</dbReference>
<dbReference type="Proteomes" id="UP001642464">
    <property type="component" value="Unassembled WGS sequence"/>
</dbReference>
<proteinExistence type="predicted"/>
<name>A0ABP0LAE0_9DINO</name>
<gene>
    <name evidence="1" type="ORF">SCF082_LOCUS21356</name>
</gene>
<comment type="caution">
    <text evidence="1">The sequence shown here is derived from an EMBL/GenBank/DDBJ whole genome shotgun (WGS) entry which is preliminary data.</text>
</comment>
<accession>A0ABP0LAE0</accession>
<feature type="non-terminal residue" evidence="1">
    <location>
        <position position="1"/>
    </location>
</feature>
<reference evidence="1 2" key="1">
    <citation type="submission" date="2024-02" db="EMBL/GenBank/DDBJ databases">
        <authorList>
            <person name="Chen Y."/>
            <person name="Shah S."/>
            <person name="Dougan E. K."/>
            <person name="Thang M."/>
            <person name="Chan C."/>
        </authorList>
    </citation>
    <scope>NUCLEOTIDE SEQUENCE [LARGE SCALE GENOMIC DNA]</scope>
</reference>
<organism evidence="1 2">
    <name type="scientific">Durusdinium trenchii</name>
    <dbReference type="NCBI Taxonomy" id="1381693"/>
    <lineage>
        <taxon>Eukaryota</taxon>
        <taxon>Sar</taxon>
        <taxon>Alveolata</taxon>
        <taxon>Dinophyceae</taxon>
        <taxon>Suessiales</taxon>
        <taxon>Symbiodiniaceae</taxon>
        <taxon>Durusdinium</taxon>
    </lineage>
</organism>
<sequence>PACRCRRRTLCCAPGRQKAPGAAASRCGWVVRARSTRGSAHFKGGPSRSSLGTSSAALAPWRLEQRHRPGGTVSGCWSGCRSE</sequence>
<keyword evidence="2" id="KW-1185">Reference proteome</keyword>